<dbReference type="OrthoDB" id="43458at2759"/>
<accession>W2S0G7</accession>
<dbReference type="eggNOG" id="KOG4831">
    <property type="taxonomic scope" value="Eukaryota"/>
</dbReference>
<keyword evidence="3 6" id="KW-0812">Transmembrane</keyword>
<evidence type="ECO:0000256" key="3">
    <source>
        <dbReference type="ARBA" id="ARBA00022692"/>
    </source>
</evidence>
<dbReference type="InterPro" id="IPR018908">
    <property type="entry name" value="TMEM234"/>
</dbReference>
<evidence type="ECO:0000256" key="6">
    <source>
        <dbReference type="SAM" id="Phobius"/>
    </source>
</evidence>
<keyword evidence="4 6" id="KW-1133">Transmembrane helix</keyword>
<evidence type="ECO:0000256" key="1">
    <source>
        <dbReference type="ARBA" id="ARBA00004477"/>
    </source>
</evidence>
<organism evidence="7 8">
    <name type="scientific">Cyphellophora europaea (strain CBS 101466)</name>
    <name type="common">Phialophora europaea</name>
    <dbReference type="NCBI Taxonomy" id="1220924"/>
    <lineage>
        <taxon>Eukaryota</taxon>
        <taxon>Fungi</taxon>
        <taxon>Dikarya</taxon>
        <taxon>Ascomycota</taxon>
        <taxon>Pezizomycotina</taxon>
        <taxon>Eurotiomycetes</taxon>
        <taxon>Chaetothyriomycetidae</taxon>
        <taxon>Chaetothyriales</taxon>
        <taxon>Cyphellophoraceae</taxon>
        <taxon>Cyphellophora</taxon>
    </lineage>
</organism>
<protein>
    <submittedName>
        <fullName evidence="7">Uncharacterized protein</fullName>
    </submittedName>
</protein>
<dbReference type="GeneID" id="19970693"/>
<dbReference type="Gene3D" id="1.10.3730.20">
    <property type="match status" value="1"/>
</dbReference>
<dbReference type="GO" id="GO:0016020">
    <property type="term" value="C:membrane"/>
    <property type="evidence" value="ECO:0007669"/>
    <property type="project" value="UniProtKB-SubCell"/>
</dbReference>
<dbReference type="EMBL" id="KB822719">
    <property type="protein sequence ID" value="ETN41419.1"/>
    <property type="molecule type" value="Genomic_DNA"/>
</dbReference>
<dbReference type="PANTHER" id="PTHR28668">
    <property type="entry name" value="TRANSMEMBRANE PROTEIN 234"/>
    <property type="match status" value="1"/>
</dbReference>
<name>W2S0G7_CYPE1</name>
<dbReference type="Pfam" id="PF10639">
    <property type="entry name" value="TMEM234"/>
    <property type="match status" value="1"/>
</dbReference>
<dbReference type="HOGENOM" id="CLU_108086_2_0_1"/>
<evidence type="ECO:0000256" key="2">
    <source>
        <dbReference type="ARBA" id="ARBA00005977"/>
    </source>
</evidence>
<feature type="transmembrane region" description="Helical" evidence="6">
    <location>
        <begin position="85"/>
        <end position="104"/>
    </location>
</feature>
<dbReference type="InterPro" id="IPR037185">
    <property type="entry name" value="EmrE-like"/>
</dbReference>
<evidence type="ECO:0000256" key="4">
    <source>
        <dbReference type="ARBA" id="ARBA00022989"/>
    </source>
</evidence>
<proteinExistence type="inferred from homology"/>
<evidence type="ECO:0000313" key="8">
    <source>
        <dbReference type="Proteomes" id="UP000030752"/>
    </source>
</evidence>
<sequence>MSSPGEAVPGVVDPVPSTPSPFAYILSFLLVGICWGFTTPFIRRAAVSYTAPTHPSITDPSRSWIARQVAKVFFTVVGLVRKPSYAIPLVANLTGSIWFFLLVGQAELSLTVPITNSLAFLFTVLGEYLAEGKLITRDTWIGMTCVCAGIALCVASKL</sequence>
<evidence type="ECO:0000313" key="7">
    <source>
        <dbReference type="EMBL" id="ETN41419.1"/>
    </source>
</evidence>
<gene>
    <name evidence="7" type="ORF">HMPREF1541_03354</name>
</gene>
<dbReference type="Proteomes" id="UP000030752">
    <property type="component" value="Unassembled WGS sequence"/>
</dbReference>
<dbReference type="SUPFAM" id="SSF103481">
    <property type="entry name" value="Multidrug resistance efflux transporter EmrE"/>
    <property type="match status" value="1"/>
</dbReference>
<keyword evidence="5 6" id="KW-0472">Membrane</keyword>
<evidence type="ECO:0000256" key="5">
    <source>
        <dbReference type="ARBA" id="ARBA00023136"/>
    </source>
</evidence>
<comment type="similarity">
    <text evidence="2">Belongs to the TMEM234 family.</text>
</comment>
<dbReference type="PANTHER" id="PTHR28668:SF1">
    <property type="entry name" value="TRANSMEMBRANE PROTEIN 234"/>
    <property type="match status" value="1"/>
</dbReference>
<keyword evidence="8" id="KW-1185">Reference proteome</keyword>
<reference evidence="7 8" key="1">
    <citation type="submission" date="2013-03" db="EMBL/GenBank/DDBJ databases">
        <title>The Genome Sequence of Phialophora europaea CBS 101466.</title>
        <authorList>
            <consortium name="The Broad Institute Genomics Platform"/>
            <person name="Cuomo C."/>
            <person name="de Hoog S."/>
            <person name="Gorbushina A."/>
            <person name="Walker B."/>
            <person name="Young S.K."/>
            <person name="Zeng Q."/>
            <person name="Gargeya S."/>
            <person name="Fitzgerald M."/>
            <person name="Haas B."/>
            <person name="Abouelleil A."/>
            <person name="Allen A.W."/>
            <person name="Alvarado L."/>
            <person name="Arachchi H.M."/>
            <person name="Berlin A.M."/>
            <person name="Chapman S.B."/>
            <person name="Gainer-Dewar J."/>
            <person name="Goldberg J."/>
            <person name="Griggs A."/>
            <person name="Gujja S."/>
            <person name="Hansen M."/>
            <person name="Howarth C."/>
            <person name="Imamovic A."/>
            <person name="Ireland A."/>
            <person name="Larimer J."/>
            <person name="McCowan C."/>
            <person name="Murphy C."/>
            <person name="Pearson M."/>
            <person name="Poon T.W."/>
            <person name="Priest M."/>
            <person name="Roberts A."/>
            <person name="Saif S."/>
            <person name="Shea T."/>
            <person name="Sisk P."/>
            <person name="Sykes S."/>
            <person name="Wortman J."/>
            <person name="Nusbaum C."/>
            <person name="Birren B."/>
        </authorList>
    </citation>
    <scope>NUCLEOTIDE SEQUENCE [LARGE SCALE GENOMIC DNA]</scope>
    <source>
        <strain evidence="7 8">CBS 101466</strain>
    </source>
</reference>
<dbReference type="InParanoid" id="W2S0G7"/>
<feature type="transmembrane region" description="Helical" evidence="6">
    <location>
        <begin position="22"/>
        <end position="42"/>
    </location>
</feature>
<dbReference type="AlphaFoldDB" id="W2S0G7"/>
<dbReference type="RefSeq" id="XP_008715928.1">
    <property type="nucleotide sequence ID" value="XM_008717706.1"/>
</dbReference>
<comment type="subcellular location">
    <subcellularLocation>
        <location evidence="1">Endoplasmic reticulum membrane</location>
        <topology evidence="1">Multi-pass membrane protein</topology>
    </subcellularLocation>
</comment>
<dbReference type="VEuPathDB" id="FungiDB:HMPREF1541_03354"/>